<evidence type="ECO:0000256" key="15">
    <source>
        <dbReference type="RuleBase" id="RU000354"/>
    </source>
</evidence>
<feature type="region of interest" description="Disordered" evidence="16">
    <location>
        <begin position="24"/>
        <end position="51"/>
    </location>
</feature>
<dbReference type="GO" id="GO:0008083">
    <property type="term" value="F:growth factor activity"/>
    <property type="evidence" value="ECO:0007669"/>
    <property type="project" value="UniProtKB-KW"/>
</dbReference>
<dbReference type="GO" id="GO:0005576">
    <property type="term" value="C:extracellular region"/>
    <property type="evidence" value="ECO:0007669"/>
    <property type="project" value="UniProtKB-SubCell"/>
</dbReference>
<organism evidence="20 21">
    <name type="scientific">Cloeon dipterum</name>
    <dbReference type="NCBI Taxonomy" id="197152"/>
    <lineage>
        <taxon>Eukaryota</taxon>
        <taxon>Metazoa</taxon>
        <taxon>Ecdysozoa</taxon>
        <taxon>Arthropoda</taxon>
        <taxon>Hexapoda</taxon>
        <taxon>Insecta</taxon>
        <taxon>Pterygota</taxon>
        <taxon>Palaeoptera</taxon>
        <taxon>Ephemeroptera</taxon>
        <taxon>Pisciforma</taxon>
        <taxon>Baetidae</taxon>
        <taxon>Cloeon</taxon>
    </lineage>
</organism>
<sequence length="1084" mass="120828">MPRLCWMSRDFLCATQGLRGGRFETGGGVGRAPSAPTAPPPQVPSVPRDLSAKVHPKRVSRAARWIFPNVERGKLVSGPSQLASQVGCDAVGLNLLWLILERIKAEHDQMGSLPLLATAAEKASHRTLCLAAELCVVCGDRASGRHYGAVSCEGCKGFFKRSIRKQLGYQCRGSKSCEVTKHHRNRCQYCRLQKCLTMGMRSDLCKMLPAVQHERKPIGVKSRDSASTPSSQREQSGYASSSGRYSRGVKDLMGRAPPPGINLSELGLMSHLISSRNSFGFDPTRRQQSPISADEEASGDSSGGDITDAMAMAQEREAITRALDTMVQNLYHPANGSENGMDETAEIEGPIISDQQMSFNLQVPNQIPPYFNNHFICESASRLLFLSVHWARSIPAFQMLSVENQIELVRHTWPELFTLGLTQSSDTLSVQSILCTVLSNLQACQDRLSPQKVKEICQLQIYVNIMQKLKLSDQEFAYMKALALFSPDVPTLSSTSVISSIQDKLVLEFKSNLSASGDSKRFSQLLLRMAPLKAFQARQLEDIFFSGLIGSVQIDSVIPYIIRMEDEFFNGQLTGNPINLTSLSSRRSADRSREEEVMAQDWSQACVFCDFQSFKATVKWMERFAHGVIQNSCLVCVQSGRHKAHAASESHPIRLPGRGGPPVGRATPLQAIKEAAVATEAFTRSPEAAARALLPHPHCSLAVAGSRAFKANNAPVMHCWCVLLVVVVSGGFGAAFQDLQQHHVQRLKKKLLAGLGFNNQPDISKMNVSREEYERMYRVYLQSVEMQRLQEEDEEAQQALPQTFHSIQNEPSSAPNLMNGVLSRDVDSWWLYFPVHRELDSSRELDTAVVRVFVQQHRHRPRRKAVPLVLRVFQLLPDGEQFMLDERRLDPAGGDRWVQLDAVRAVDTWLDEPDSNLGLKIQCKGCRLNGADIDTQEKPPNSLDGAVLNVLTSPFASSHSRQKRAARELMSDRRTQCKKTKNKCCRHSMEVVFKDFEDFQYVVQPAKYDAGVCRGRCPASYNPSSHHALIQGLLWRKDRSRAPRPCCTPHKLKSLQMLVLDPKNHTKLMVVDFKDMEVVNCACS</sequence>
<dbReference type="InterPro" id="IPR001839">
    <property type="entry name" value="TGF-b_C"/>
</dbReference>
<dbReference type="InterPro" id="IPR050274">
    <property type="entry name" value="Nuclear_hormone_rcpt_NR2"/>
</dbReference>
<dbReference type="InterPro" id="IPR017948">
    <property type="entry name" value="TGFb_CS"/>
</dbReference>
<keyword evidence="4" id="KW-0964">Secreted</keyword>
<dbReference type="SUPFAM" id="SSF48508">
    <property type="entry name" value="Nuclear receptor ligand-binding domain"/>
    <property type="match status" value="1"/>
</dbReference>
<dbReference type="InterPro" id="IPR013088">
    <property type="entry name" value="Znf_NHR/GATA"/>
</dbReference>
<evidence type="ECO:0000256" key="4">
    <source>
        <dbReference type="ARBA" id="ARBA00022525"/>
    </source>
</evidence>
<gene>
    <name evidence="20" type="ORF">CLODIP_2_CD06554</name>
</gene>
<dbReference type="PROSITE" id="PS00250">
    <property type="entry name" value="TGF_BETA_1"/>
    <property type="match status" value="1"/>
</dbReference>
<dbReference type="InterPro" id="IPR001723">
    <property type="entry name" value="Nuclear_hrmn_rcpt"/>
</dbReference>
<feature type="region of interest" description="Disordered" evidence="16">
    <location>
        <begin position="216"/>
        <end position="258"/>
    </location>
</feature>
<reference evidence="20 21" key="1">
    <citation type="submission" date="2020-04" db="EMBL/GenBank/DDBJ databases">
        <authorList>
            <person name="Alioto T."/>
            <person name="Alioto T."/>
            <person name="Gomez Garrido J."/>
        </authorList>
    </citation>
    <scope>NUCLEOTIDE SEQUENCE [LARGE SCALE GENOMIC DNA]</scope>
</reference>
<dbReference type="PANTHER" id="PTHR24083">
    <property type="entry name" value="NUCLEAR HORMONE RECEPTOR"/>
    <property type="match status" value="1"/>
</dbReference>
<keyword evidence="12" id="KW-0804">Transcription</keyword>
<evidence type="ECO:0000256" key="8">
    <source>
        <dbReference type="ARBA" id="ARBA00023015"/>
    </source>
</evidence>
<evidence type="ECO:0000256" key="14">
    <source>
        <dbReference type="ARBA" id="ARBA00023242"/>
    </source>
</evidence>
<dbReference type="FunFam" id="1.10.565.10:FF:000041">
    <property type="entry name" value="Nuclear hormone receptor HR78"/>
    <property type="match status" value="1"/>
</dbReference>
<dbReference type="SUPFAM" id="SSF57501">
    <property type="entry name" value="Cystine-knot cytokines"/>
    <property type="match status" value="1"/>
</dbReference>
<keyword evidence="11" id="KW-1015">Disulfide bond</keyword>
<keyword evidence="10" id="KW-0238">DNA-binding</keyword>
<dbReference type="SUPFAM" id="SSF57716">
    <property type="entry name" value="Glucocorticoid receptor-like (DNA-binding domain)"/>
    <property type="match status" value="1"/>
</dbReference>
<evidence type="ECO:0000256" key="3">
    <source>
        <dbReference type="ARBA" id="ARBA00006656"/>
    </source>
</evidence>
<dbReference type="Pfam" id="PF00019">
    <property type="entry name" value="TGF_beta"/>
    <property type="match status" value="1"/>
</dbReference>
<keyword evidence="8" id="KW-0805">Transcription regulation</keyword>
<dbReference type="InterPro" id="IPR035500">
    <property type="entry name" value="NHR-like_dom_sf"/>
</dbReference>
<dbReference type="PROSITE" id="PS51030">
    <property type="entry name" value="NUCLEAR_REC_DBD_2"/>
    <property type="match status" value="1"/>
</dbReference>
<dbReference type="Pfam" id="PF00688">
    <property type="entry name" value="TGFb_propeptide"/>
    <property type="match status" value="1"/>
</dbReference>
<dbReference type="Pfam" id="PF00105">
    <property type="entry name" value="zf-C4"/>
    <property type="match status" value="1"/>
</dbReference>
<feature type="domain" description="Nuclear receptor" evidence="17">
    <location>
        <begin position="132"/>
        <end position="207"/>
    </location>
</feature>
<dbReference type="PRINTS" id="PR00047">
    <property type="entry name" value="STROIDFINGER"/>
</dbReference>
<dbReference type="EMBL" id="CADEPI010000022">
    <property type="protein sequence ID" value="CAB3365862.1"/>
    <property type="molecule type" value="Genomic_DNA"/>
</dbReference>
<dbReference type="Gene3D" id="2.60.120.970">
    <property type="match status" value="1"/>
</dbReference>
<evidence type="ECO:0000256" key="16">
    <source>
        <dbReference type="SAM" id="MobiDB-lite"/>
    </source>
</evidence>
<dbReference type="InterPro" id="IPR029034">
    <property type="entry name" value="Cystine-knot_cytokine"/>
</dbReference>
<keyword evidence="9 15" id="KW-0339">Growth factor</keyword>
<protein>
    <recommendedName>
        <fullName evidence="22">TGF-beta family profile domain-containing protein</fullName>
    </recommendedName>
</protein>
<name>A0A8S1C4K3_9INSE</name>
<dbReference type="SMART" id="SM00204">
    <property type="entry name" value="TGFB"/>
    <property type="match status" value="1"/>
</dbReference>
<evidence type="ECO:0000313" key="20">
    <source>
        <dbReference type="EMBL" id="CAB3365862.1"/>
    </source>
</evidence>
<evidence type="ECO:0000256" key="13">
    <source>
        <dbReference type="ARBA" id="ARBA00023170"/>
    </source>
</evidence>
<dbReference type="PRINTS" id="PR00398">
    <property type="entry name" value="STRDHORMONER"/>
</dbReference>
<evidence type="ECO:0000259" key="19">
    <source>
        <dbReference type="PROSITE" id="PS51843"/>
    </source>
</evidence>
<evidence type="ECO:0000259" key="17">
    <source>
        <dbReference type="PROSITE" id="PS51030"/>
    </source>
</evidence>
<dbReference type="Gene3D" id="1.10.565.10">
    <property type="entry name" value="Retinoid X Receptor"/>
    <property type="match status" value="1"/>
</dbReference>
<feature type="compositionally biased region" description="Polar residues" evidence="16">
    <location>
        <begin position="225"/>
        <end position="235"/>
    </location>
</feature>
<comment type="similarity">
    <text evidence="3 15">Belongs to the TGF-beta family.</text>
</comment>
<comment type="caution">
    <text evidence="20">The sequence shown here is derived from an EMBL/GenBank/DDBJ whole genome shotgun (WGS) entry which is preliminary data.</text>
</comment>
<accession>A0A8S1C4K3</accession>
<dbReference type="PROSITE" id="PS51843">
    <property type="entry name" value="NR_LBD"/>
    <property type="match status" value="1"/>
</dbReference>
<comment type="subcellular location">
    <subcellularLocation>
        <location evidence="1">Nucleus</location>
    </subcellularLocation>
    <subcellularLocation>
        <location evidence="2">Secreted</location>
    </subcellularLocation>
</comment>
<dbReference type="Gene3D" id="2.10.90.10">
    <property type="entry name" value="Cystine-knot cytokines"/>
    <property type="match status" value="1"/>
</dbReference>
<evidence type="ECO:0000313" key="21">
    <source>
        <dbReference type="Proteomes" id="UP000494165"/>
    </source>
</evidence>
<dbReference type="OrthoDB" id="5949851at2759"/>
<evidence type="ECO:0000256" key="1">
    <source>
        <dbReference type="ARBA" id="ARBA00004123"/>
    </source>
</evidence>
<dbReference type="Gene3D" id="3.30.50.10">
    <property type="entry name" value="Erythroid Transcription Factor GATA-1, subunit A"/>
    <property type="match status" value="1"/>
</dbReference>
<dbReference type="InterPro" id="IPR001111">
    <property type="entry name" value="TGF-b_propeptide"/>
</dbReference>
<evidence type="ECO:0000256" key="2">
    <source>
        <dbReference type="ARBA" id="ARBA00004613"/>
    </source>
</evidence>
<evidence type="ECO:0000256" key="11">
    <source>
        <dbReference type="ARBA" id="ARBA00023157"/>
    </source>
</evidence>
<evidence type="ECO:0000256" key="7">
    <source>
        <dbReference type="ARBA" id="ARBA00022833"/>
    </source>
</evidence>
<dbReference type="PROSITE" id="PS00031">
    <property type="entry name" value="NUCLEAR_REC_DBD_1"/>
    <property type="match status" value="1"/>
</dbReference>
<keyword evidence="14" id="KW-0539">Nucleus</keyword>
<evidence type="ECO:0000256" key="5">
    <source>
        <dbReference type="ARBA" id="ARBA00022723"/>
    </source>
</evidence>
<feature type="region of interest" description="Disordered" evidence="16">
    <location>
        <begin position="279"/>
        <end position="306"/>
    </location>
</feature>
<dbReference type="SMART" id="SM00399">
    <property type="entry name" value="ZnF_C4"/>
    <property type="match status" value="1"/>
</dbReference>
<dbReference type="AlphaFoldDB" id="A0A8S1C4K3"/>
<dbReference type="Pfam" id="PF00104">
    <property type="entry name" value="Hormone_recep"/>
    <property type="match status" value="1"/>
</dbReference>
<feature type="domain" description="NR LBD" evidence="19">
    <location>
        <begin position="332"/>
        <end position="565"/>
    </location>
</feature>
<dbReference type="GO" id="GO:0043565">
    <property type="term" value="F:sequence-specific DNA binding"/>
    <property type="evidence" value="ECO:0007669"/>
    <property type="project" value="InterPro"/>
</dbReference>
<keyword evidence="13" id="KW-0675">Receptor</keyword>
<keyword evidence="5" id="KW-0479">Metal-binding</keyword>
<dbReference type="InterPro" id="IPR001628">
    <property type="entry name" value="Znf_hrmn_rcpt"/>
</dbReference>
<keyword evidence="6" id="KW-0863">Zinc-finger</keyword>
<dbReference type="SMART" id="SM00430">
    <property type="entry name" value="HOLI"/>
    <property type="match status" value="1"/>
</dbReference>
<evidence type="ECO:0000256" key="9">
    <source>
        <dbReference type="ARBA" id="ARBA00023030"/>
    </source>
</evidence>
<dbReference type="Proteomes" id="UP000494165">
    <property type="component" value="Unassembled WGS sequence"/>
</dbReference>
<dbReference type="PROSITE" id="PS51362">
    <property type="entry name" value="TGF_BETA_2"/>
    <property type="match status" value="1"/>
</dbReference>
<dbReference type="FunFam" id="3.30.50.10:FF:000015">
    <property type="entry name" value="Nuclear receptor subfamily 2, group C, member 1"/>
    <property type="match status" value="1"/>
</dbReference>
<evidence type="ECO:0000256" key="6">
    <source>
        <dbReference type="ARBA" id="ARBA00022771"/>
    </source>
</evidence>
<dbReference type="GO" id="GO:0005634">
    <property type="term" value="C:nucleus"/>
    <property type="evidence" value="ECO:0007669"/>
    <property type="project" value="UniProtKB-SubCell"/>
</dbReference>
<dbReference type="InterPro" id="IPR000536">
    <property type="entry name" value="Nucl_hrmn_rcpt_lig-bd"/>
</dbReference>
<dbReference type="GO" id="GO:0008270">
    <property type="term" value="F:zinc ion binding"/>
    <property type="evidence" value="ECO:0007669"/>
    <property type="project" value="UniProtKB-KW"/>
</dbReference>
<evidence type="ECO:0000256" key="12">
    <source>
        <dbReference type="ARBA" id="ARBA00023163"/>
    </source>
</evidence>
<keyword evidence="7" id="KW-0862">Zinc</keyword>
<evidence type="ECO:0000256" key="10">
    <source>
        <dbReference type="ARBA" id="ARBA00023125"/>
    </source>
</evidence>
<dbReference type="GO" id="GO:0003700">
    <property type="term" value="F:DNA-binding transcription factor activity"/>
    <property type="evidence" value="ECO:0007669"/>
    <property type="project" value="InterPro"/>
</dbReference>
<keyword evidence="21" id="KW-1185">Reference proteome</keyword>
<feature type="compositionally biased region" description="Low complexity" evidence="16">
    <location>
        <begin position="236"/>
        <end position="246"/>
    </location>
</feature>
<proteinExistence type="inferred from homology"/>
<evidence type="ECO:0000259" key="18">
    <source>
        <dbReference type="PROSITE" id="PS51362"/>
    </source>
</evidence>
<evidence type="ECO:0008006" key="22">
    <source>
        <dbReference type="Google" id="ProtNLM"/>
    </source>
</evidence>
<feature type="domain" description="TGF-beta family profile" evidence="18">
    <location>
        <begin position="961"/>
        <end position="1084"/>
    </location>
</feature>